<feature type="compositionally biased region" description="Polar residues" evidence="1">
    <location>
        <begin position="20"/>
        <end position="39"/>
    </location>
</feature>
<accession>A0ABR4IE31</accession>
<evidence type="ECO:0000313" key="3">
    <source>
        <dbReference type="Proteomes" id="UP001610335"/>
    </source>
</evidence>
<dbReference type="Proteomes" id="UP001610335">
    <property type="component" value="Unassembled WGS sequence"/>
</dbReference>
<reference evidence="2 3" key="1">
    <citation type="submission" date="2024-07" db="EMBL/GenBank/DDBJ databases">
        <title>Section-level genome sequencing and comparative genomics of Aspergillus sections Usti and Cavernicolus.</title>
        <authorList>
            <consortium name="Lawrence Berkeley National Laboratory"/>
            <person name="Nybo J.L."/>
            <person name="Vesth T.C."/>
            <person name="Theobald S."/>
            <person name="Frisvad J.C."/>
            <person name="Larsen T.O."/>
            <person name="Kjaerboelling I."/>
            <person name="Rothschild-Mancinelli K."/>
            <person name="Lyhne E.K."/>
            <person name="Kogle M.E."/>
            <person name="Barry K."/>
            <person name="Clum A."/>
            <person name="Na H."/>
            <person name="Ledsgaard L."/>
            <person name="Lin J."/>
            <person name="Lipzen A."/>
            <person name="Kuo A."/>
            <person name="Riley R."/>
            <person name="Mondo S."/>
            <person name="LaButti K."/>
            <person name="Haridas S."/>
            <person name="Pangalinan J."/>
            <person name="Salamov A.A."/>
            <person name="Simmons B.A."/>
            <person name="Magnuson J.K."/>
            <person name="Chen J."/>
            <person name="Drula E."/>
            <person name="Henrissat B."/>
            <person name="Wiebenga A."/>
            <person name="Lubbers R.J."/>
            <person name="Gomes A.C."/>
            <person name="Makela M.R."/>
            <person name="Stajich J."/>
            <person name="Grigoriev I.V."/>
            <person name="Mortensen U.H."/>
            <person name="De vries R.P."/>
            <person name="Baker S.E."/>
            <person name="Andersen M.R."/>
        </authorList>
    </citation>
    <scope>NUCLEOTIDE SEQUENCE [LARGE SCALE GENOMIC DNA]</scope>
    <source>
        <strain evidence="2 3">CBS 600.67</strain>
    </source>
</reference>
<feature type="region of interest" description="Disordered" evidence="1">
    <location>
        <begin position="20"/>
        <end position="44"/>
    </location>
</feature>
<name>A0ABR4IE31_9EURO</name>
<evidence type="ECO:0000256" key="1">
    <source>
        <dbReference type="SAM" id="MobiDB-lite"/>
    </source>
</evidence>
<comment type="caution">
    <text evidence="2">The sequence shown here is derived from an EMBL/GenBank/DDBJ whole genome shotgun (WGS) entry which is preliminary data.</text>
</comment>
<feature type="region of interest" description="Disordered" evidence="1">
    <location>
        <begin position="67"/>
        <end position="97"/>
    </location>
</feature>
<dbReference type="EMBL" id="JBFXLS010000033">
    <property type="protein sequence ID" value="KAL2825980.1"/>
    <property type="molecule type" value="Genomic_DNA"/>
</dbReference>
<gene>
    <name evidence="2" type="ORF">BDW59DRAFT_161358</name>
</gene>
<proteinExistence type="predicted"/>
<organism evidence="2 3">
    <name type="scientific">Aspergillus cavernicola</name>
    <dbReference type="NCBI Taxonomy" id="176166"/>
    <lineage>
        <taxon>Eukaryota</taxon>
        <taxon>Fungi</taxon>
        <taxon>Dikarya</taxon>
        <taxon>Ascomycota</taxon>
        <taxon>Pezizomycotina</taxon>
        <taxon>Eurotiomycetes</taxon>
        <taxon>Eurotiomycetidae</taxon>
        <taxon>Eurotiales</taxon>
        <taxon>Aspergillaceae</taxon>
        <taxon>Aspergillus</taxon>
        <taxon>Aspergillus subgen. Nidulantes</taxon>
    </lineage>
</organism>
<protein>
    <submittedName>
        <fullName evidence="2">Uncharacterized protein</fullName>
    </submittedName>
</protein>
<sequence length="155" mass="17031">MNLATTENSLTQVLMSVNASPMSSSVGNPGRPSNSNHIQTDGHHHSVEDYSRIMLEYTQRRMDGLAGPDKYNCSSRSRNHSGLLAGQASGQPISKYRRDSDNLSGTFSASPHLFSAEYFSRKYGSDVALPRHHRSTLTGQGRDRYTNSIGVSLQL</sequence>
<evidence type="ECO:0000313" key="2">
    <source>
        <dbReference type="EMBL" id="KAL2825980.1"/>
    </source>
</evidence>
<keyword evidence="3" id="KW-1185">Reference proteome</keyword>